<feature type="domain" description="CdiI immunity protein" evidence="1">
    <location>
        <begin position="80"/>
        <end position="166"/>
    </location>
</feature>
<gene>
    <name evidence="2" type="ORF">ORQ98_08560</name>
</gene>
<evidence type="ECO:0000313" key="2">
    <source>
        <dbReference type="EMBL" id="MDE1462021.1"/>
    </source>
</evidence>
<dbReference type="Proteomes" id="UP001528823">
    <property type="component" value="Unassembled WGS sequence"/>
</dbReference>
<comment type="caution">
    <text evidence="2">The sequence shown here is derived from an EMBL/GenBank/DDBJ whole genome shotgun (WGS) entry which is preliminary data.</text>
</comment>
<dbReference type="RefSeq" id="WP_274688380.1">
    <property type="nucleotide sequence ID" value="NZ_JAPMOU010000008.1"/>
</dbReference>
<accession>A0ABT5U6M7</accession>
<dbReference type="InterPro" id="IPR041129">
    <property type="entry name" value="CdiI_2"/>
</dbReference>
<protein>
    <submittedName>
        <fullName evidence="2">Contact-dependent growth inhibition system immunity protein</fullName>
    </submittedName>
</protein>
<proteinExistence type="predicted"/>
<dbReference type="Pfam" id="PF18593">
    <property type="entry name" value="CdiI_2"/>
    <property type="match status" value="1"/>
</dbReference>
<evidence type="ECO:0000259" key="1">
    <source>
        <dbReference type="Pfam" id="PF18593"/>
    </source>
</evidence>
<name>A0ABT5U6M7_9GAMM</name>
<keyword evidence="3" id="KW-1185">Reference proteome</keyword>
<evidence type="ECO:0000313" key="3">
    <source>
        <dbReference type="Proteomes" id="UP001528823"/>
    </source>
</evidence>
<sequence>MAEKISKAMLEKHPQLEQIFAAIEEYRVSGNSTILCPKCNGNVQVIADRDVGILETICGCDYCKYRMSWNPRVMINTNDFPYVRSFLSAYFHQDWLDEYTSLDEAIEEYCSCGNIEDRKLALCELKSLTRLAEAGEFNEADLLSFSCYFQPSVNNITLSDWLEYVSTFIANKLNTR</sequence>
<organism evidence="2 3">
    <name type="scientific">Spartinivicinus poritis</name>
    <dbReference type="NCBI Taxonomy" id="2994640"/>
    <lineage>
        <taxon>Bacteria</taxon>
        <taxon>Pseudomonadati</taxon>
        <taxon>Pseudomonadota</taxon>
        <taxon>Gammaproteobacteria</taxon>
        <taxon>Oceanospirillales</taxon>
        <taxon>Zooshikellaceae</taxon>
        <taxon>Spartinivicinus</taxon>
    </lineage>
</organism>
<reference evidence="2 3" key="1">
    <citation type="submission" date="2022-11" db="EMBL/GenBank/DDBJ databases">
        <title>Spartinivicinus poritis sp. nov., isolated from scleractinian coral Porites lutea.</title>
        <authorList>
            <person name="Zhang G."/>
            <person name="Cai L."/>
            <person name="Wei Q."/>
        </authorList>
    </citation>
    <scope>NUCLEOTIDE SEQUENCE [LARGE SCALE GENOMIC DNA]</scope>
    <source>
        <strain evidence="2 3">A2-2</strain>
    </source>
</reference>
<dbReference type="EMBL" id="JAPMOU010000008">
    <property type="protein sequence ID" value="MDE1462021.1"/>
    <property type="molecule type" value="Genomic_DNA"/>
</dbReference>